<keyword evidence="2" id="KW-0472">Membrane</keyword>
<keyword evidence="4" id="KW-1185">Reference proteome</keyword>
<dbReference type="EMBL" id="SDMQ01000001">
    <property type="protein sequence ID" value="TBT88639.1"/>
    <property type="molecule type" value="Genomic_DNA"/>
</dbReference>
<evidence type="ECO:0000256" key="2">
    <source>
        <dbReference type="SAM" id="Phobius"/>
    </source>
</evidence>
<dbReference type="OrthoDB" id="3695950at2"/>
<feature type="region of interest" description="Disordered" evidence="1">
    <location>
        <begin position="202"/>
        <end position="254"/>
    </location>
</feature>
<proteinExistence type="predicted"/>
<protein>
    <recommendedName>
        <fullName evidence="5">Polysaccharide chain length determinant N-terminal domain-containing protein</fullName>
    </recommendedName>
</protein>
<feature type="transmembrane region" description="Helical" evidence="2">
    <location>
        <begin position="172"/>
        <end position="194"/>
    </location>
</feature>
<dbReference type="RefSeq" id="WP_131166767.1">
    <property type="nucleotide sequence ID" value="NZ_SDMQ01000001.1"/>
</dbReference>
<comment type="caution">
    <text evidence="3">The sequence shown here is derived from an EMBL/GenBank/DDBJ whole genome shotgun (WGS) entry which is preliminary data.</text>
</comment>
<keyword evidence="2" id="KW-0812">Transmembrane</keyword>
<name>A0A4Q9KH12_9ACTN</name>
<evidence type="ECO:0008006" key="5">
    <source>
        <dbReference type="Google" id="ProtNLM"/>
    </source>
</evidence>
<reference evidence="3 4" key="1">
    <citation type="submission" date="2019-01" db="EMBL/GenBank/DDBJ databases">
        <title>Lactibacter flavus gen. nov., sp. nov., a novel bacterium of the family Propionibacteriaceae isolated from raw milk and dairy products.</title>
        <authorList>
            <person name="Huptas C."/>
            <person name="Wenning M."/>
            <person name="Breitenwieser F."/>
            <person name="Doll E."/>
            <person name="Von Neubeck M."/>
            <person name="Busse H.-J."/>
            <person name="Scherer S."/>
        </authorList>
    </citation>
    <scope>NUCLEOTIDE SEQUENCE [LARGE SCALE GENOMIC DNA]</scope>
    <source>
        <strain evidence="3 4">KCTC 33808</strain>
    </source>
</reference>
<accession>A0A4Q9KH12</accession>
<dbReference type="Proteomes" id="UP000292373">
    <property type="component" value="Unassembled WGS sequence"/>
</dbReference>
<evidence type="ECO:0000256" key="1">
    <source>
        <dbReference type="SAM" id="MobiDB-lite"/>
    </source>
</evidence>
<evidence type="ECO:0000313" key="4">
    <source>
        <dbReference type="Proteomes" id="UP000292373"/>
    </source>
</evidence>
<organism evidence="3 4">
    <name type="scientific">Propioniciclava sinopodophylli</name>
    <dbReference type="NCBI Taxonomy" id="1837344"/>
    <lineage>
        <taxon>Bacteria</taxon>
        <taxon>Bacillati</taxon>
        <taxon>Actinomycetota</taxon>
        <taxon>Actinomycetes</taxon>
        <taxon>Propionibacteriales</taxon>
        <taxon>Propionibacteriaceae</taxon>
        <taxon>Propioniciclava</taxon>
    </lineage>
</organism>
<keyword evidence="2" id="KW-1133">Transmembrane helix</keyword>
<feature type="transmembrane region" description="Helical" evidence="2">
    <location>
        <begin position="12"/>
        <end position="32"/>
    </location>
</feature>
<sequence>MDAWGITLAVLRRWFVVLPVLLVTAAGVYLVGPGVAPEYVVRATWMLVPGSTPVESRVDGPNPYGNISGAAGAVEVVLSSPQTRQQLGDSGLIATYQITAESRATIIHMTLRATSAEVGIRTGEALHDLAVEELSSRQSGAGVRPEVQYGLVSLSQPAVIEVVTDDRTQVRALVAAGGLVAAVVLAALVDGVILKLRGRRAARPAGLDDGPEPGSTAAPPETGPTGRETEVPDGDPDDAEPYGDPASRNGTSSP</sequence>
<evidence type="ECO:0000313" key="3">
    <source>
        <dbReference type="EMBL" id="TBT88639.1"/>
    </source>
</evidence>
<gene>
    <name evidence="3" type="ORF">ET989_01455</name>
</gene>
<feature type="compositionally biased region" description="Acidic residues" evidence="1">
    <location>
        <begin position="231"/>
        <end position="241"/>
    </location>
</feature>
<dbReference type="AlphaFoldDB" id="A0A4Q9KH12"/>